<reference evidence="5 6" key="1">
    <citation type="submission" date="2018-06" db="EMBL/GenBank/DDBJ databases">
        <title>A transcriptomic atlas of mushroom development highlights an independent origin of complex multicellularity.</title>
        <authorList>
            <consortium name="DOE Joint Genome Institute"/>
            <person name="Krizsan K."/>
            <person name="Almasi E."/>
            <person name="Merenyi Z."/>
            <person name="Sahu N."/>
            <person name="Viragh M."/>
            <person name="Koszo T."/>
            <person name="Mondo S."/>
            <person name="Kiss B."/>
            <person name="Balint B."/>
            <person name="Kues U."/>
            <person name="Barry K."/>
            <person name="Hegedus J.C."/>
            <person name="Henrissat B."/>
            <person name="Johnson J."/>
            <person name="Lipzen A."/>
            <person name="Ohm R."/>
            <person name="Nagy I."/>
            <person name="Pangilinan J."/>
            <person name="Yan J."/>
            <person name="Xiong Y."/>
            <person name="Grigoriev I.V."/>
            <person name="Hibbett D.S."/>
            <person name="Nagy L.G."/>
        </authorList>
    </citation>
    <scope>NUCLEOTIDE SEQUENCE [LARGE SCALE GENOMIC DNA]</scope>
    <source>
        <strain evidence="5 6">SZMC22713</strain>
    </source>
</reference>
<feature type="domain" description="K Homology" evidence="4">
    <location>
        <begin position="1180"/>
        <end position="1249"/>
    </location>
</feature>
<feature type="domain" description="K Homology" evidence="4">
    <location>
        <begin position="818"/>
        <end position="888"/>
    </location>
</feature>
<feature type="domain" description="K Homology" evidence="4">
    <location>
        <begin position="170"/>
        <end position="264"/>
    </location>
</feature>
<dbReference type="Pfam" id="PF00013">
    <property type="entry name" value="KH_1"/>
    <property type="match status" value="7"/>
</dbReference>
<dbReference type="Gene3D" id="3.30.1370.10">
    <property type="entry name" value="K Homology domain, type 1"/>
    <property type="match status" value="9"/>
</dbReference>
<evidence type="ECO:0000256" key="1">
    <source>
        <dbReference type="ARBA" id="ARBA00022737"/>
    </source>
</evidence>
<feature type="domain" description="K Homology" evidence="4">
    <location>
        <begin position="892"/>
        <end position="969"/>
    </location>
</feature>
<keyword evidence="2" id="KW-0694">RNA-binding</keyword>
<dbReference type="EMBL" id="ML170162">
    <property type="protein sequence ID" value="TDL26238.1"/>
    <property type="molecule type" value="Genomic_DNA"/>
</dbReference>
<evidence type="ECO:0000256" key="2">
    <source>
        <dbReference type="PROSITE-ProRule" id="PRU00117"/>
    </source>
</evidence>
<feature type="compositionally biased region" description="Polar residues" evidence="3">
    <location>
        <begin position="214"/>
        <end position="232"/>
    </location>
</feature>
<feature type="domain" description="K Homology" evidence="4">
    <location>
        <begin position="338"/>
        <end position="403"/>
    </location>
</feature>
<dbReference type="SUPFAM" id="SSF54791">
    <property type="entry name" value="Eukaryotic type KH-domain (KH-domain type I)"/>
    <property type="match status" value="8"/>
</dbReference>
<feature type="domain" description="K Homology" evidence="4">
    <location>
        <begin position="569"/>
        <end position="640"/>
    </location>
</feature>
<feature type="domain" description="K Homology" evidence="4">
    <location>
        <begin position="973"/>
        <end position="1058"/>
    </location>
</feature>
<evidence type="ECO:0000256" key="3">
    <source>
        <dbReference type="SAM" id="MobiDB-lite"/>
    </source>
</evidence>
<sequence length="1257" mass="135515">MASLSAAELQRRHELEGAPDPFPSLGEETVQAKPMRKAASSPSGTTAAPPDTDSEQAFPSLAPAAAAPAPRLAAASSWGSAAPRIQPAAVAKQSVVSDTFSLTAADLSHAGKDGKPTSLGEIMKQVMVKHKVKIEASTNQRTKQTTFHVKSESAKELDKAKRMLIAQLSPIVTVTLNAPASTIASIIGPKGATLKQIRDQTNVRVDIPRKDSLSPPQANGNGSHRGSPTPTNDGDDDEVTVPVTISGPEPLVHEAQAMLKAIIATKTAKITQRVRDIPAHIVPFVKARYTEFLAARGDGDATLGLKPIEREVTVTGDRDAVIRVIEKVKFTIEFIKGDITSFSMSLPKRQHRLLVGTAVTEIMEKSKCGVDVPRPEDPSDQITVWGNANELSNGMAAVMQKANSQYIHEFPIPGPKAFSKQLVTYMARIGYPKTLAAAHPGVQVYTPPSSLLDKVNVLNIDIVGDKPKVDAAVEQLSSFISTLIGGMREVEVDWLVHRVITGKHAKKIKHFHDAQNVVLFFPPEAAEQSTVMLVYDPTSSTASRSPIEKTKHLDEVEKEFMKIAHDASDVKSQTITVDKKWHGAVAGRDGTTLNAIIGEEKTVSIKIGADANGPSDDAILVRGASADVDRAVQEINRIVENAKNDEIDNSYSVEFDIARDYVGRVVGTQGAAVNKLRDTLGVKIDFTDEADEREKDSGKKKKAVTQKSKVKITGRKENVEEAKKRILTQVERLADETSEVLKIPAQYHSALIGQSGKYVIRLEEKYSVKITFPRESTENGDRTREPLKTDEVLIKGGKKGVAGAKSEIVEAVDFEKESNNVIKFTVPTRSVARILGRGGASINDIKDETGAQIDVDKGTDDTAVTHISCRGTKKAIAAAKAAIMEIADSVGEETNVALTIENKYHRTIIGGGGQGLKDIITRCGGPSDPKAQAGLIRFPRQGEPSDEVRLRGNPALVKKLQAELEKVATSLRDRVVLLVDVPHAQHRALIGRGGQHLNDLQNRTGAQVQFPGSRSYHQVGEPENADEFKDADPQNLVKVFGPRAACESAIKDLTAQIKAPAPEAVTATVSVPLKYHHVISQQGNFFRTLRSFGVNVDQSSVPQKSAVPTQPPTEPAPTTTTARIDDATEDSPVSGSEFDWQVIPNYQDSEEGESEWTLKARDDAGLERAQKLIAEAIEHAGSMSSVGFLTLSDRTFFPRIVGTKGANVARLRAETGADITVSRENSTIVIIGSESSIETAKDSIIRTVSGGSGRRRD</sequence>
<keyword evidence="1" id="KW-0677">Repeat</keyword>
<dbReference type="STRING" id="50990.A0A4Y7QGB3"/>
<feature type="region of interest" description="Disordered" evidence="3">
    <location>
        <begin position="198"/>
        <end position="244"/>
    </location>
</feature>
<keyword evidence="6" id="KW-1185">Reference proteome</keyword>
<dbReference type="PANTHER" id="PTHR10288">
    <property type="entry name" value="KH DOMAIN CONTAINING RNA BINDING PROTEIN"/>
    <property type="match status" value="1"/>
</dbReference>
<dbReference type="PROSITE" id="PS50084">
    <property type="entry name" value="KH_TYPE_1"/>
    <property type="match status" value="8"/>
</dbReference>
<dbReference type="InterPro" id="IPR036612">
    <property type="entry name" value="KH_dom_type_1_sf"/>
</dbReference>
<feature type="domain" description="K Homology" evidence="4">
    <location>
        <begin position="735"/>
        <end position="813"/>
    </location>
</feature>
<evidence type="ECO:0000313" key="6">
    <source>
        <dbReference type="Proteomes" id="UP000294933"/>
    </source>
</evidence>
<dbReference type="GO" id="GO:0003723">
    <property type="term" value="F:RNA binding"/>
    <property type="evidence" value="ECO:0007669"/>
    <property type="project" value="UniProtKB-UniRule"/>
</dbReference>
<dbReference type="Proteomes" id="UP000294933">
    <property type="component" value="Unassembled WGS sequence"/>
</dbReference>
<dbReference type="InterPro" id="IPR004088">
    <property type="entry name" value="KH_dom_type_1"/>
</dbReference>
<accession>A0A4Y7QGB3</accession>
<feature type="region of interest" description="Disordered" evidence="3">
    <location>
        <begin position="1099"/>
        <end position="1121"/>
    </location>
</feature>
<protein>
    <recommendedName>
        <fullName evidence="4">K Homology domain-containing protein</fullName>
    </recommendedName>
</protein>
<dbReference type="CDD" id="cd00105">
    <property type="entry name" value="KH-I"/>
    <property type="match status" value="3"/>
</dbReference>
<dbReference type="CDD" id="cd22448">
    <property type="entry name" value="KH-I_ScSCP160_rpt3"/>
    <property type="match status" value="1"/>
</dbReference>
<dbReference type="OrthoDB" id="10027144at2759"/>
<feature type="domain" description="K Homology" evidence="4">
    <location>
        <begin position="649"/>
        <end position="731"/>
    </location>
</feature>
<dbReference type="InterPro" id="IPR004087">
    <property type="entry name" value="KH_dom"/>
</dbReference>
<evidence type="ECO:0000259" key="4">
    <source>
        <dbReference type="SMART" id="SM00322"/>
    </source>
</evidence>
<feature type="domain" description="K Homology" evidence="4">
    <location>
        <begin position="1063"/>
        <end position="1178"/>
    </location>
</feature>
<proteinExistence type="predicted"/>
<dbReference type="SMART" id="SM00322">
    <property type="entry name" value="KH"/>
    <property type="match status" value="10"/>
</dbReference>
<organism evidence="5 6">
    <name type="scientific">Rickenella mellea</name>
    <dbReference type="NCBI Taxonomy" id="50990"/>
    <lineage>
        <taxon>Eukaryota</taxon>
        <taxon>Fungi</taxon>
        <taxon>Dikarya</taxon>
        <taxon>Basidiomycota</taxon>
        <taxon>Agaricomycotina</taxon>
        <taxon>Agaricomycetes</taxon>
        <taxon>Hymenochaetales</taxon>
        <taxon>Rickenellaceae</taxon>
        <taxon>Rickenella</taxon>
    </lineage>
</organism>
<evidence type="ECO:0000313" key="5">
    <source>
        <dbReference type="EMBL" id="TDL26238.1"/>
    </source>
</evidence>
<dbReference type="VEuPathDB" id="FungiDB:BD410DRAFT_813193"/>
<feature type="compositionally biased region" description="Low complexity" evidence="3">
    <location>
        <begin position="38"/>
        <end position="59"/>
    </location>
</feature>
<gene>
    <name evidence="5" type="ORF">BD410DRAFT_813193</name>
</gene>
<feature type="region of interest" description="Disordered" evidence="3">
    <location>
        <begin position="1"/>
        <end position="59"/>
    </location>
</feature>
<name>A0A4Y7QGB3_9AGAM</name>
<dbReference type="AlphaFoldDB" id="A0A4Y7QGB3"/>